<dbReference type="NCBIfam" id="TIGR00826">
    <property type="entry name" value="EIIB_glc"/>
    <property type="match status" value="1"/>
</dbReference>
<evidence type="ECO:0000259" key="9">
    <source>
        <dbReference type="PROSITE" id="PS51103"/>
    </source>
</evidence>
<dbReference type="GO" id="GO:0090563">
    <property type="term" value="F:protein-phosphocysteine-sugar phosphotransferase activity"/>
    <property type="evidence" value="ECO:0007669"/>
    <property type="project" value="TreeGrafter"/>
</dbReference>
<dbReference type="PANTHER" id="PTHR30009:SF24">
    <property type="entry name" value="PTS SYSTEM, IIBC COMPONENT"/>
    <property type="match status" value="1"/>
</dbReference>
<reference evidence="10 12" key="1">
    <citation type="submission" date="2016-02" db="EMBL/GenBank/DDBJ databases">
        <authorList>
            <person name="Strepis N."/>
        </authorList>
    </citation>
    <scope>NUCLEOTIDE SEQUENCE [LARGE SCALE GENOMIC DNA]</scope>
    <source>
        <strain evidence="10">Trichococcus flocculiformis</strain>
    </source>
</reference>
<dbReference type="GO" id="GO:0009401">
    <property type="term" value="P:phosphoenolpyruvate-dependent sugar phosphotransferase system"/>
    <property type="evidence" value="ECO:0007669"/>
    <property type="project" value="UniProtKB-KW"/>
</dbReference>
<keyword evidence="7" id="KW-0472">Membrane</keyword>
<gene>
    <name evidence="11" type="ORF">SAMN04488507_10762</name>
    <name evidence="10" type="ORF">TFLO_2936</name>
</gene>
<keyword evidence="3" id="KW-0808">Transferase</keyword>
<dbReference type="PROSITE" id="PS51098">
    <property type="entry name" value="PTS_EIIB_TYPE_1"/>
    <property type="match status" value="1"/>
</dbReference>
<feature type="domain" description="PTS EIIB type-1" evidence="8">
    <location>
        <begin position="109"/>
        <end position="188"/>
    </location>
</feature>
<evidence type="ECO:0000259" key="8">
    <source>
        <dbReference type="PROSITE" id="PS51098"/>
    </source>
</evidence>
<keyword evidence="5" id="KW-0418">Kinase</keyword>
<keyword evidence="1" id="KW-0813">Transport</keyword>
<organism evidence="11 13">
    <name type="scientific">Trichococcus flocculiformis</name>
    <dbReference type="NCBI Taxonomy" id="82803"/>
    <lineage>
        <taxon>Bacteria</taxon>
        <taxon>Bacillati</taxon>
        <taxon>Bacillota</taxon>
        <taxon>Bacilli</taxon>
        <taxon>Lactobacillales</taxon>
        <taxon>Carnobacteriaceae</taxon>
        <taxon>Trichococcus</taxon>
    </lineage>
</organism>
<dbReference type="PROSITE" id="PS01035">
    <property type="entry name" value="PTS_EIIB_TYPE_1_CYS"/>
    <property type="match status" value="1"/>
</dbReference>
<keyword evidence="2" id="KW-0762">Sugar transport</keyword>
<dbReference type="AlphaFoldDB" id="A0AB38BLP7"/>
<evidence type="ECO:0000256" key="4">
    <source>
        <dbReference type="ARBA" id="ARBA00022683"/>
    </source>
</evidence>
<evidence type="ECO:0000256" key="5">
    <source>
        <dbReference type="ARBA" id="ARBA00022777"/>
    </source>
</evidence>
<keyword evidence="4" id="KW-0598">Phosphotransferase system</keyword>
<feature type="active site" description="Phosphocysteine intermediate; for EIIB activity" evidence="6">
    <location>
        <position position="131"/>
    </location>
</feature>
<dbReference type="CDD" id="cd00212">
    <property type="entry name" value="PTS_IIB_glc"/>
    <property type="match status" value="1"/>
</dbReference>
<proteinExistence type="predicted"/>
<feature type="transmembrane region" description="Helical" evidence="7">
    <location>
        <begin position="56"/>
        <end position="78"/>
    </location>
</feature>
<dbReference type="PROSITE" id="PS51103">
    <property type="entry name" value="PTS_EIIC_TYPE_1"/>
    <property type="match status" value="1"/>
</dbReference>
<reference evidence="11 13" key="2">
    <citation type="submission" date="2016-10" db="EMBL/GenBank/DDBJ databases">
        <authorList>
            <person name="Varghese N."/>
            <person name="Submissions S."/>
        </authorList>
    </citation>
    <scope>NUCLEOTIDE SEQUENCE [LARGE SCALE GENOMIC DNA]</scope>
    <source>
        <strain evidence="11 13">DSM 2094</strain>
    </source>
</reference>
<evidence type="ECO:0000256" key="7">
    <source>
        <dbReference type="SAM" id="Phobius"/>
    </source>
</evidence>
<evidence type="ECO:0000313" key="10">
    <source>
        <dbReference type="EMBL" id="CZR04431.1"/>
    </source>
</evidence>
<feature type="domain" description="PTS EIIC type-1" evidence="9">
    <location>
        <begin position="1"/>
        <end position="90"/>
    </location>
</feature>
<dbReference type="InterPro" id="IPR001996">
    <property type="entry name" value="PTS_IIB_1"/>
</dbReference>
<name>A0AB38BLP7_9LACT</name>
<protein>
    <submittedName>
        <fullName evidence="11">PTS system, glucose-like IIB component</fullName>
    </submittedName>
    <submittedName>
        <fullName evidence="10">Phosphotransferase system eiib cysteine phosphorylation site</fullName>
    </submittedName>
</protein>
<comment type="caution">
    <text evidence="11">The sequence shown here is derived from an EMBL/GenBank/DDBJ whole genome shotgun (WGS) entry which is preliminary data.</text>
</comment>
<keyword evidence="7" id="KW-0812">Transmembrane</keyword>
<dbReference type="InterPro" id="IPR018113">
    <property type="entry name" value="PTrfase_EIIB_Cys"/>
</dbReference>
<dbReference type="Proteomes" id="UP000195947">
    <property type="component" value="Unassembled WGS sequence"/>
</dbReference>
<evidence type="ECO:0000256" key="3">
    <source>
        <dbReference type="ARBA" id="ARBA00022679"/>
    </source>
</evidence>
<dbReference type="EMBL" id="FOQC01000076">
    <property type="protein sequence ID" value="SFI21114.1"/>
    <property type="molecule type" value="Genomic_DNA"/>
</dbReference>
<dbReference type="InterPro" id="IPR050429">
    <property type="entry name" value="PTS_Glucose_EIICBA"/>
</dbReference>
<dbReference type="PANTHER" id="PTHR30009">
    <property type="entry name" value="CYTOCHROME C-TYPE SYNTHESIS PROTEIN AND PTS TRANSMEMBRANE COMPONENT"/>
    <property type="match status" value="1"/>
</dbReference>
<evidence type="ECO:0000313" key="11">
    <source>
        <dbReference type="EMBL" id="SFI21114.1"/>
    </source>
</evidence>
<dbReference type="GO" id="GO:0005886">
    <property type="term" value="C:plasma membrane"/>
    <property type="evidence" value="ECO:0007669"/>
    <property type="project" value="TreeGrafter"/>
</dbReference>
<dbReference type="InterPro" id="IPR036878">
    <property type="entry name" value="Glu_permease_IIB"/>
</dbReference>
<accession>A0AB38BLP7</accession>
<sequence>MFLFVAPWLYVVHAFLDGVSFYVADLLSIRIGNTFSGGLIDFLLFGPLQGNAKTNWIWVIPVGIIWALIYYFVFRFLITKFKVMVPGMDESETDANMPVAPSGKASTLNDEAQIIIQALGNQANIESVTACTTRLRVSVKDGAIVDKNTIKNLGATAVFEVQGGIQAVFGGKADLLSQEINQILGTED</sequence>
<keyword evidence="12" id="KW-1185">Reference proteome</keyword>
<evidence type="ECO:0000256" key="1">
    <source>
        <dbReference type="ARBA" id="ARBA00022448"/>
    </source>
</evidence>
<dbReference type="InterPro" id="IPR013013">
    <property type="entry name" value="PTS_EIIC_1"/>
</dbReference>
<keyword evidence="7" id="KW-1133">Transmembrane helix</keyword>
<dbReference type="Proteomes" id="UP000199686">
    <property type="component" value="Unassembled WGS sequence"/>
</dbReference>
<dbReference type="GO" id="GO:0008982">
    <property type="term" value="F:protein-N(PI)-phosphohistidine-sugar phosphotransferase activity"/>
    <property type="evidence" value="ECO:0007669"/>
    <property type="project" value="InterPro"/>
</dbReference>
<dbReference type="SUPFAM" id="SSF55604">
    <property type="entry name" value="Glucose permease domain IIB"/>
    <property type="match status" value="1"/>
</dbReference>
<dbReference type="EMBL" id="FJMZ01000058">
    <property type="protein sequence ID" value="CZR04431.1"/>
    <property type="molecule type" value="Genomic_DNA"/>
</dbReference>
<evidence type="ECO:0000313" key="13">
    <source>
        <dbReference type="Proteomes" id="UP000199686"/>
    </source>
</evidence>
<evidence type="ECO:0000256" key="2">
    <source>
        <dbReference type="ARBA" id="ARBA00022597"/>
    </source>
</evidence>
<evidence type="ECO:0000256" key="6">
    <source>
        <dbReference type="PROSITE-ProRule" id="PRU00421"/>
    </source>
</evidence>
<dbReference type="Pfam" id="PF00367">
    <property type="entry name" value="PTS_EIIB"/>
    <property type="match status" value="1"/>
</dbReference>
<dbReference type="GO" id="GO:0016301">
    <property type="term" value="F:kinase activity"/>
    <property type="evidence" value="ECO:0007669"/>
    <property type="project" value="UniProtKB-KW"/>
</dbReference>
<evidence type="ECO:0000313" key="12">
    <source>
        <dbReference type="Proteomes" id="UP000195947"/>
    </source>
</evidence>
<dbReference type="Gene3D" id="3.30.1360.60">
    <property type="entry name" value="Glucose permease domain IIB"/>
    <property type="match status" value="1"/>
</dbReference>